<evidence type="ECO:0000259" key="5">
    <source>
        <dbReference type="SMART" id="SM00535"/>
    </source>
</evidence>
<keyword evidence="4" id="KW-0460">Magnesium</keyword>
<dbReference type="PANTHER" id="PTHR34276">
    <property type="entry name" value="MINI-RIBONUCLEASE 3"/>
    <property type="match status" value="1"/>
</dbReference>
<dbReference type="RefSeq" id="WP_161920406.1">
    <property type="nucleotide sequence ID" value="NZ_JAACYS010000026.1"/>
</dbReference>
<evidence type="ECO:0000256" key="2">
    <source>
        <dbReference type="ARBA" id="ARBA00022759"/>
    </source>
</evidence>
<dbReference type="Gene3D" id="1.10.1520.10">
    <property type="entry name" value="Ribonuclease III domain"/>
    <property type="match status" value="1"/>
</dbReference>
<organism evidence="6 7">
    <name type="scientific">Pallidibacillus pasinlerensis</name>
    <dbReference type="NCBI Taxonomy" id="2703818"/>
    <lineage>
        <taxon>Bacteria</taxon>
        <taxon>Bacillati</taxon>
        <taxon>Bacillota</taxon>
        <taxon>Bacilli</taxon>
        <taxon>Bacillales</taxon>
        <taxon>Bacillaceae</taxon>
        <taxon>Pallidibacillus</taxon>
    </lineage>
</organism>
<comment type="caution">
    <text evidence="6">The sequence shown here is derived from an EMBL/GenBank/DDBJ whole genome shotgun (WGS) entry which is preliminary data.</text>
</comment>
<keyword evidence="4" id="KW-0963">Cytoplasm</keyword>
<accession>A0ABX0A8W6</accession>
<dbReference type="InterPro" id="IPR000999">
    <property type="entry name" value="RNase_III_dom"/>
</dbReference>
<keyword evidence="4" id="KW-0690">Ribosome biogenesis</keyword>
<dbReference type="Proteomes" id="UP000743899">
    <property type="component" value="Unassembled WGS sequence"/>
</dbReference>
<keyword evidence="2 4" id="KW-0255">Endonuclease</keyword>
<dbReference type="InterPro" id="IPR036389">
    <property type="entry name" value="RNase_III_sf"/>
</dbReference>
<evidence type="ECO:0000256" key="3">
    <source>
        <dbReference type="ARBA" id="ARBA00022801"/>
    </source>
</evidence>
<dbReference type="InterPro" id="IPR008226">
    <property type="entry name" value="Mini3_fam"/>
</dbReference>
<keyword evidence="4" id="KW-0694">RNA-binding</keyword>
<dbReference type="Pfam" id="PF00636">
    <property type="entry name" value="Ribonuclease_3"/>
    <property type="match status" value="1"/>
</dbReference>
<evidence type="ECO:0000256" key="4">
    <source>
        <dbReference type="HAMAP-Rule" id="MF_01468"/>
    </source>
</evidence>
<dbReference type="EMBL" id="JAACYS010000026">
    <property type="protein sequence ID" value="NCU17572.1"/>
    <property type="molecule type" value="Genomic_DNA"/>
</dbReference>
<keyword evidence="4" id="KW-0699">rRNA-binding</keyword>
<evidence type="ECO:0000313" key="6">
    <source>
        <dbReference type="EMBL" id="NCU17572.1"/>
    </source>
</evidence>
<name>A0ABX0A8W6_9BACI</name>
<comment type="cofactor">
    <cofactor evidence="4">
        <name>Mg(2+)</name>
        <dbReference type="ChEBI" id="CHEBI:18420"/>
    </cofactor>
</comment>
<keyword evidence="4" id="KW-0698">rRNA processing</keyword>
<dbReference type="CDD" id="cd00593">
    <property type="entry name" value="RIBOc"/>
    <property type="match status" value="1"/>
</dbReference>
<keyword evidence="7" id="KW-1185">Reference proteome</keyword>
<dbReference type="PIRSF" id="PIRSF005520">
    <property type="entry name" value="UCP005520"/>
    <property type="match status" value="1"/>
</dbReference>
<keyword evidence="1 4" id="KW-0540">Nuclease</keyword>
<feature type="active site" evidence="4">
    <location>
        <position position="23"/>
    </location>
</feature>
<comment type="subcellular location">
    <subcellularLocation>
        <location evidence="4">Cytoplasm</location>
    </subcellularLocation>
</comment>
<protein>
    <recommendedName>
        <fullName evidence="4">Mini-ribonuclease 3</fullName>
        <shortName evidence="4">Mini-3</shortName>
        <shortName evidence="4">Mini-RNase 3</shortName>
        <ecNumber evidence="4">3.1.26.-</ecNumber>
    </recommendedName>
    <alternativeName>
        <fullName evidence="4">Mini-RNase III</fullName>
        <shortName evidence="4">Mini-III</shortName>
    </alternativeName>
</protein>
<sequence>MLINKFATDAKTLNSLALAYMGDAVYELYVRRHLLEKGHVKPHLLQKSSIEFVSAKAQNYIIHSFLEEGFLTSEEEAVVRRGRNAKSNSVPKNTDVQTYRYSTAFEALIGYLYLKQDFERLEQVVERALLKAEQRKEDKNGK</sequence>
<evidence type="ECO:0000256" key="1">
    <source>
        <dbReference type="ARBA" id="ARBA00022722"/>
    </source>
</evidence>
<dbReference type="HAMAP" id="MF_01468">
    <property type="entry name" value="RNase_Mini_III"/>
    <property type="match status" value="1"/>
</dbReference>
<comment type="subunit">
    <text evidence="4">Homodimer.</text>
</comment>
<gene>
    <name evidence="4" type="primary">mrnC</name>
    <name evidence="6" type="ORF">GW534_07310</name>
</gene>
<evidence type="ECO:0000313" key="7">
    <source>
        <dbReference type="Proteomes" id="UP000743899"/>
    </source>
</evidence>
<dbReference type="PANTHER" id="PTHR34276:SF1">
    <property type="entry name" value="MINI-RIBONUCLEASE 3"/>
    <property type="match status" value="1"/>
</dbReference>
<proteinExistence type="inferred from homology"/>
<feature type="domain" description="RNase III" evidence="5">
    <location>
        <begin position="1"/>
        <end position="137"/>
    </location>
</feature>
<comment type="function">
    <text evidence="4">Involved in correct processing of both the 5' and 3' ends of 23S rRNA precursor. Processes 30S rRNA precursor transcript even in absence of ribonuclease 3 (Rnc); Rnc processes 30S rRNA into smaller rRNA precursors.</text>
</comment>
<keyword evidence="3 4" id="KW-0378">Hydrolase</keyword>
<dbReference type="SUPFAM" id="SSF69065">
    <property type="entry name" value="RNase III domain-like"/>
    <property type="match status" value="1"/>
</dbReference>
<dbReference type="EC" id="3.1.26.-" evidence="4"/>
<reference evidence="6 7" key="1">
    <citation type="submission" date="2020-01" db="EMBL/GenBank/DDBJ databases">
        <title>A novel Bacillus sp. from Pasinler.</title>
        <authorList>
            <person name="Adiguzel A."/>
            <person name="Ay H."/>
            <person name="Baltaci M.O."/>
        </authorList>
    </citation>
    <scope>NUCLEOTIDE SEQUENCE [LARGE SCALE GENOMIC DNA]</scope>
    <source>
        <strain evidence="6 7">P1</strain>
    </source>
</reference>
<dbReference type="SMART" id="SM00535">
    <property type="entry name" value="RIBOc"/>
    <property type="match status" value="1"/>
</dbReference>
<comment type="similarity">
    <text evidence="4">Belongs to the MrnC RNase family.</text>
</comment>